<reference evidence="1 2" key="1">
    <citation type="journal article" date="2018" name="Front. Plant Sci.">
        <title>Red Clover (Trifolium pratense) and Zigzag Clover (T. medium) - A Picture of Genomic Similarities and Differences.</title>
        <authorList>
            <person name="Dluhosova J."/>
            <person name="Istvanek J."/>
            <person name="Nedelnik J."/>
            <person name="Repkova J."/>
        </authorList>
    </citation>
    <scope>NUCLEOTIDE SEQUENCE [LARGE SCALE GENOMIC DNA]</scope>
    <source>
        <strain evidence="2">cv. 10/8</strain>
        <tissue evidence="1">Leaf</tissue>
    </source>
</reference>
<evidence type="ECO:0000313" key="2">
    <source>
        <dbReference type="Proteomes" id="UP000265520"/>
    </source>
</evidence>
<comment type="caution">
    <text evidence="1">The sequence shown here is derived from an EMBL/GenBank/DDBJ whole genome shotgun (WGS) entry which is preliminary data.</text>
</comment>
<protein>
    <submittedName>
        <fullName evidence="1">Uncharacterized protein</fullName>
    </submittedName>
</protein>
<evidence type="ECO:0000313" key="1">
    <source>
        <dbReference type="EMBL" id="MCI60892.1"/>
    </source>
</evidence>
<proteinExistence type="predicted"/>
<accession>A0A392TIV8</accession>
<feature type="non-terminal residue" evidence="1">
    <location>
        <position position="43"/>
    </location>
</feature>
<sequence>MVRGRALDFSRDVINEYLGNPYQLEGDVVLCPYGRELARGNWN</sequence>
<dbReference type="Proteomes" id="UP000265520">
    <property type="component" value="Unassembled WGS sequence"/>
</dbReference>
<name>A0A392TIV8_9FABA</name>
<keyword evidence="2" id="KW-1185">Reference proteome</keyword>
<dbReference type="EMBL" id="LXQA010590002">
    <property type="protein sequence ID" value="MCI60892.1"/>
    <property type="molecule type" value="Genomic_DNA"/>
</dbReference>
<organism evidence="1 2">
    <name type="scientific">Trifolium medium</name>
    <dbReference type="NCBI Taxonomy" id="97028"/>
    <lineage>
        <taxon>Eukaryota</taxon>
        <taxon>Viridiplantae</taxon>
        <taxon>Streptophyta</taxon>
        <taxon>Embryophyta</taxon>
        <taxon>Tracheophyta</taxon>
        <taxon>Spermatophyta</taxon>
        <taxon>Magnoliopsida</taxon>
        <taxon>eudicotyledons</taxon>
        <taxon>Gunneridae</taxon>
        <taxon>Pentapetalae</taxon>
        <taxon>rosids</taxon>
        <taxon>fabids</taxon>
        <taxon>Fabales</taxon>
        <taxon>Fabaceae</taxon>
        <taxon>Papilionoideae</taxon>
        <taxon>50 kb inversion clade</taxon>
        <taxon>NPAAA clade</taxon>
        <taxon>Hologalegina</taxon>
        <taxon>IRL clade</taxon>
        <taxon>Trifolieae</taxon>
        <taxon>Trifolium</taxon>
    </lineage>
</organism>
<dbReference type="AlphaFoldDB" id="A0A392TIV8"/>